<evidence type="ECO:0000313" key="11">
    <source>
        <dbReference type="EMBL" id="EPF32073.1"/>
    </source>
</evidence>
<dbReference type="Proteomes" id="UP000014541">
    <property type="component" value="Unassembled WGS sequence"/>
</dbReference>
<dbReference type="RefSeq" id="WP_016524370.1">
    <property type="nucleotide sequence ID" value="NZ_KE332518.1"/>
</dbReference>
<evidence type="ECO:0000256" key="9">
    <source>
        <dbReference type="SAM" id="Phobius"/>
    </source>
</evidence>
<evidence type="ECO:0000259" key="10">
    <source>
        <dbReference type="Pfam" id="PF01618"/>
    </source>
</evidence>
<keyword evidence="4 9" id="KW-0812">Transmembrane</keyword>
<protein>
    <recommendedName>
        <fullName evidence="10">MotA/TolQ/ExbB proton channel domain-containing protein</fullName>
    </recommendedName>
</protein>
<dbReference type="GO" id="GO:0005886">
    <property type="term" value="C:plasma membrane"/>
    <property type="evidence" value="ECO:0007669"/>
    <property type="project" value="UniProtKB-SubCell"/>
</dbReference>
<evidence type="ECO:0000256" key="2">
    <source>
        <dbReference type="ARBA" id="ARBA00022448"/>
    </source>
</evidence>
<evidence type="ECO:0000313" key="12">
    <source>
        <dbReference type="Proteomes" id="UP000014541"/>
    </source>
</evidence>
<organism evidence="11 12">
    <name type="scientific">Treponema maltophilum ATCC 51939</name>
    <dbReference type="NCBI Taxonomy" id="1125699"/>
    <lineage>
        <taxon>Bacteria</taxon>
        <taxon>Pseudomonadati</taxon>
        <taxon>Spirochaetota</taxon>
        <taxon>Spirochaetia</taxon>
        <taxon>Spirochaetales</taxon>
        <taxon>Treponemataceae</taxon>
        <taxon>Treponema</taxon>
    </lineage>
</organism>
<dbReference type="InterPro" id="IPR002898">
    <property type="entry name" value="MotA_ExbB_proton_chnl"/>
</dbReference>
<evidence type="ECO:0000256" key="7">
    <source>
        <dbReference type="ARBA" id="ARBA00023136"/>
    </source>
</evidence>
<evidence type="ECO:0000256" key="8">
    <source>
        <dbReference type="RuleBase" id="RU004057"/>
    </source>
</evidence>
<feature type="transmembrane region" description="Helical" evidence="9">
    <location>
        <begin position="128"/>
        <end position="153"/>
    </location>
</feature>
<dbReference type="PANTHER" id="PTHR30625:SF15">
    <property type="entry name" value="BIOPOLYMER TRANSPORT PROTEIN EXBB"/>
    <property type="match status" value="1"/>
</dbReference>
<dbReference type="OrthoDB" id="4045at2"/>
<gene>
    <name evidence="11" type="ORF">HMPREF9194_00061</name>
</gene>
<feature type="transmembrane region" description="Helical" evidence="9">
    <location>
        <begin position="12"/>
        <end position="34"/>
    </location>
</feature>
<keyword evidence="7 9" id="KW-0472">Membrane</keyword>
<dbReference type="InterPro" id="IPR050790">
    <property type="entry name" value="ExbB/TolQ_transport"/>
</dbReference>
<reference evidence="11 12" key="1">
    <citation type="submission" date="2013-04" db="EMBL/GenBank/DDBJ databases">
        <title>The Genome Sequence of Treponema maltophilum ATCC 51939.</title>
        <authorList>
            <consortium name="The Broad Institute Genomics Platform"/>
            <person name="Earl A."/>
            <person name="Ward D."/>
            <person name="Feldgarden M."/>
            <person name="Gevers D."/>
            <person name="Leonetti C."/>
            <person name="Blanton J.M."/>
            <person name="Dewhirst F.E."/>
            <person name="Izard J."/>
            <person name="Walker B."/>
            <person name="Young S."/>
            <person name="Zeng Q."/>
            <person name="Gargeya S."/>
            <person name="Fitzgerald M."/>
            <person name="Haas B."/>
            <person name="Abouelleil A."/>
            <person name="Allen A.W."/>
            <person name="Alvarado L."/>
            <person name="Arachchi H.M."/>
            <person name="Berlin A.M."/>
            <person name="Chapman S.B."/>
            <person name="Gainer-Dewar J."/>
            <person name="Goldberg J."/>
            <person name="Griggs A."/>
            <person name="Gujja S."/>
            <person name="Hansen M."/>
            <person name="Howarth C."/>
            <person name="Imamovic A."/>
            <person name="Ireland A."/>
            <person name="Larimer J."/>
            <person name="McCowan C."/>
            <person name="Murphy C."/>
            <person name="Pearson M."/>
            <person name="Poon T.W."/>
            <person name="Priest M."/>
            <person name="Roberts A."/>
            <person name="Saif S."/>
            <person name="Shea T."/>
            <person name="Sisk P."/>
            <person name="Sykes S."/>
            <person name="Wortman J."/>
            <person name="Nusbaum C."/>
            <person name="Birren B."/>
        </authorList>
    </citation>
    <scope>NUCLEOTIDE SEQUENCE [LARGE SCALE GENOMIC DNA]</scope>
    <source>
        <strain evidence="11 12">ATCC 51939</strain>
    </source>
</reference>
<keyword evidence="6 9" id="KW-1133">Transmembrane helix</keyword>
<dbReference type="Pfam" id="PF01618">
    <property type="entry name" value="MotA_ExbB"/>
    <property type="match status" value="1"/>
</dbReference>
<dbReference type="PATRIC" id="fig|1125699.3.peg.60"/>
<keyword evidence="5 8" id="KW-0653">Protein transport</keyword>
<comment type="subcellular location">
    <subcellularLocation>
        <location evidence="1">Cell membrane</location>
        <topology evidence="1">Multi-pass membrane protein</topology>
    </subcellularLocation>
    <subcellularLocation>
        <location evidence="8">Membrane</location>
        <topology evidence="8">Multi-pass membrane protein</topology>
    </subcellularLocation>
</comment>
<keyword evidence="3" id="KW-1003">Cell membrane</keyword>
<dbReference type="STRING" id="1125699.HMPREF9194_00061"/>
<dbReference type="HOGENOM" id="CLU_053325_4_2_12"/>
<feature type="domain" description="MotA/TolQ/ExbB proton channel" evidence="10">
    <location>
        <begin position="75"/>
        <end position="164"/>
    </location>
</feature>
<keyword evidence="12" id="KW-1185">Reference proteome</keyword>
<dbReference type="EMBL" id="ATFF01000002">
    <property type="protein sequence ID" value="EPF32073.1"/>
    <property type="molecule type" value="Genomic_DNA"/>
</dbReference>
<dbReference type="PANTHER" id="PTHR30625">
    <property type="entry name" value="PROTEIN TOLQ"/>
    <property type="match status" value="1"/>
</dbReference>
<evidence type="ECO:0000256" key="3">
    <source>
        <dbReference type="ARBA" id="ARBA00022475"/>
    </source>
</evidence>
<sequence>MRLIEFINLGGPLNWVLAAILCFCFCQCLERGIYFFQTRKGSKNDVLKRLQEKTAPFAALPEEVRQKEFVKESTLLYYEMNRGLWLLNFISAVSPSIGLLGTVTGLIGSFSKMAEVGAAVNIQDLSGGIWEAMLTTAFGMIISIPALLCYRTFKRIIEKRMMLMDLYGQECGKAAGQMQG</sequence>
<dbReference type="GO" id="GO:0017038">
    <property type="term" value="P:protein import"/>
    <property type="evidence" value="ECO:0007669"/>
    <property type="project" value="TreeGrafter"/>
</dbReference>
<evidence type="ECO:0000256" key="4">
    <source>
        <dbReference type="ARBA" id="ARBA00022692"/>
    </source>
</evidence>
<dbReference type="eggNOG" id="COG0811">
    <property type="taxonomic scope" value="Bacteria"/>
</dbReference>
<evidence type="ECO:0000256" key="6">
    <source>
        <dbReference type="ARBA" id="ARBA00022989"/>
    </source>
</evidence>
<name>S3K1F8_TREMA</name>
<feature type="transmembrane region" description="Helical" evidence="9">
    <location>
        <begin position="85"/>
        <end position="108"/>
    </location>
</feature>
<proteinExistence type="inferred from homology"/>
<accession>S3K1F8</accession>
<keyword evidence="2 8" id="KW-0813">Transport</keyword>
<comment type="caution">
    <text evidence="11">The sequence shown here is derived from an EMBL/GenBank/DDBJ whole genome shotgun (WGS) entry which is preliminary data.</text>
</comment>
<evidence type="ECO:0000256" key="5">
    <source>
        <dbReference type="ARBA" id="ARBA00022927"/>
    </source>
</evidence>
<evidence type="ECO:0000256" key="1">
    <source>
        <dbReference type="ARBA" id="ARBA00004651"/>
    </source>
</evidence>
<dbReference type="AlphaFoldDB" id="S3K1F8"/>
<comment type="similarity">
    <text evidence="8">Belongs to the exbB/tolQ family.</text>
</comment>